<evidence type="ECO:0000313" key="14">
    <source>
        <dbReference type="Proteomes" id="UP000001817"/>
    </source>
</evidence>
<dbReference type="InterPro" id="IPR033900">
    <property type="entry name" value="Gram_neg_porin_domain"/>
</dbReference>
<reference evidence="13 14" key="1">
    <citation type="journal article" date="2006" name="Proc. Natl. Acad. Sci. U.S.A.">
        <title>Burkholderia xenovorans LB400 harbors a multi-replicon, 9.73-Mbp genome shaped for versatility.</title>
        <authorList>
            <person name="Chain P.S."/>
            <person name="Denef V.J."/>
            <person name="Konstantinidis K.T."/>
            <person name="Vergez L.M."/>
            <person name="Agullo L."/>
            <person name="Reyes V.L."/>
            <person name="Hauser L."/>
            <person name="Cordova M."/>
            <person name="Gomez L."/>
            <person name="Gonzalez M."/>
            <person name="Land M."/>
            <person name="Lao V."/>
            <person name="Larimer F."/>
            <person name="LiPuma J.J."/>
            <person name="Mahenthiralingam E."/>
            <person name="Malfatti S.A."/>
            <person name="Marx C.J."/>
            <person name="Parnell J.J."/>
            <person name="Ramette A."/>
            <person name="Richardson P."/>
            <person name="Seeger M."/>
            <person name="Smith D."/>
            <person name="Spilker T."/>
            <person name="Sul W.J."/>
            <person name="Tsoi T.V."/>
            <person name="Ulrich L.E."/>
            <person name="Zhulin I.B."/>
            <person name="Tiedje J.M."/>
        </authorList>
    </citation>
    <scope>NUCLEOTIDE SEQUENCE [LARGE SCALE GENOMIC DNA]</scope>
    <source>
        <strain evidence="13 14">LB400</strain>
    </source>
</reference>
<dbReference type="KEGG" id="bxb:DR64_3635"/>
<dbReference type="PRINTS" id="PR00182">
    <property type="entry name" value="ECOLNEIPORIN"/>
</dbReference>
<accession>Q13WQ6</accession>
<dbReference type="RefSeq" id="WP_011489056.1">
    <property type="nucleotide sequence ID" value="NC_007951.1"/>
</dbReference>
<evidence type="ECO:0000256" key="6">
    <source>
        <dbReference type="ARBA" id="ARBA00022729"/>
    </source>
</evidence>
<dbReference type="Pfam" id="PF13609">
    <property type="entry name" value="Porin_4"/>
    <property type="match status" value="1"/>
</dbReference>
<sequence>MKNWVGAVVAFGWLASATDLAHAQSSVALYGLIDEGYTYVSNIGGHSSNALASGIAHGDRWGLRGTEDLGGGLSAIFDLEGGFNLNTGATGNGGAIFGRQAWVGLQSQKWGAVTAGDQYDIISDYMCDYNVGFYASGYGIHEGDIDRMECDRLPNAVKYTSPRIGGFKGGIMYSFSNVPGSFHTGSAWEVGGSYIFGPLHLGVAWASLPGKSIDPYGQLGTPVFFGQAVATVTSTKATDLNTAFVLNKYNIFAVGGSYKFGKVTVMANFTNTELGYHGMTSYMHVFEGGAIYNPTPAWGLIASAQHDALQGHAWNQVSAGVQYYLSKRTTVYVSGDYIKASAGVNPELGWFVNPSLTNKQMDARLGITHKF</sequence>
<dbReference type="SUPFAM" id="SSF56935">
    <property type="entry name" value="Porins"/>
    <property type="match status" value="1"/>
</dbReference>
<dbReference type="AlphaFoldDB" id="Q13WQ6"/>
<comment type="subunit">
    <text evidence="2">Homotrimer.</text>
</comment>
<keyword evidence="9" id="KW-0472">Membrane</keyword>
<feature type="chain" id="PRO_5004182674" evidence="11">
    <location>
        <begin position="22"/>
        <end position="371"/>
    </location>
</feature>
<feature type="signal peptide" evidence="11">
    <location>
        <begin position="1"/>
        <end position="21"/>
    </location>
</feature>
<evidence type="ECO:0000256" key="4">
    <source>
        <dbReference type="ARBA" id="ARBA00022452"/>
    </source>
</evidence>
<keyword evidence="8" id="KW-0626">Porin</keyword>
<dbReference type="OrthoDB" id="8982743at2"/>
<gene>
    <name evidence="13" type="ORF">Bxe_A1471</name>
</gene>
<keyword evidence="14" id="KW-1185">Reference proteome</keyword>
<comment type="subcellular location">
    <subcellularLocation>
        <location evidence="1">Cell outer membrane</location>
        <topology evidence="1">Multi-pass membrane protein</topology>
    </subcellularLocation>
</comment>
<dbReference type="InterPro" id="IPR050298">
    <property type="entry name" value="Gram-neg_bact_OMP"/>
</dbReference>
<dbReference type="PANTHER" id="PTHR34501:SF9">
    <property type="entry name" value="MAJOR OUTER MEMBRANE PROTEIN P.IA"/>
    <property type="match status" value="1"/>
</dbReference>
<dbReference type="eggNOG" id="COG3203">
    <property type="taxonomic scope" value="Bacteria"/>
</dbReference>
<dbReference type="InterPro" id="IPR023614">
    <property type="entry name" value="Porin_dom_sf"/>
</dbReference>
<keyword evidence="6 11" id="KW-0732">Signal</keyword>
<evidence type="ECO:0000256" key="5">
    <source>
        <dbReference type="ARBA" id="ARBA00022692"/>
    </source>
</evidence>
<dbReference type="STRING" id="266265.Bxe_A1471"/>
<dbReference type="Proteomes" id="UP000001817">
    <property type="component" value="Chromosome 1"/>
</dbReference>
<dbReference type="GO" id="GO:0015288">
    <property type="term" value="F:porin activity"/>
    <property type="evidence" value="ECO:0007669"/>
    <property type="project" value="UniProtKB-KW"/>
</dbReference>
<evidence type="ECO:0000256" key="9">
    <source>
        <dbReference type="ARBA" id="ARBA00023136"/>
    </source>
</evidence>
<dbReference type="Gene3D" id="2.40.160.10">
    <property type="entry name" value="Porin"/>
    <property type="match status" value="1"/>
</dbReference>
<dbReference type="KEGG" id="bxe:Bxe_A1471"/>
<keyword evidence="4" id="KW-1134">Transmembrane beta strand</keyword>
<evidence type="ECO:0000256" key="11">
    <source>
        <dbReference type="SAM" id="SignalP"/>
    </source>
</evidence>
<evidence type="ECO:0000256" key="3">
    <source>
        <dbReference type="ARBA" id="ARBA00022448"/>
    </source>
</evidence>
<proteinExistence type="predicted"/>
<keyword evidence="10" id="KW-0998">Cell outer membrane</keyword>
<dbReference type="PRINTS" id="PR00184">
    <property type="entry name" value="NEISSPPORIN"/>
</dbReference>
<dbReference type="GO" id="GO:0009279">
    <property type="term" value="C:cell outer membrane"/>
    <property type="evidence" value="ECO:0007669"/>
    <property type="project" value="UniProtKB-SubCell"/>
</dbReference>
<evidence type="ECO:0000313" key="13">
    <source>
        <dbReference type="EMBL" id="ABE31483.1"/>
    </source>
</evidence>
<dbReference type="GO" id="GO:0046930">
    <property type="term" value="C:pore complex"/>
    <property type="evidence" value="ECO:0007669"/>
    <property type="project" value="UniProtKB-KW"/>
</dbReference>
<keyword evidence="5" id="KW-0812">Transmembrane</keyword>
<name>Q13WQ6_PARXL</name>
<keyword evidence="3" id="KW-0813">Transport</keyword>
<dbReference type="InterPro" id="IPR001702">
    <property type="entry name" value="Porin_Gram-ve"/>
</dbReference>
<evidence type="ECO:0000256" key="2">
    <source>
        <dbReference type="ARBA" id="ARBA00011233"/>
    </source>
</evidence>
<protein>
    <submittedName>
        <fullName evidence="13">Outer membrane porin, OmpC family</fullName>
    </submittedName>
</protein>
<dbReference type="GO" id="GO:0034220">
    <property type="term" value="P:monoatomic ion transmembrane transport"/>
    <property type="evidence" value="ECO:0007669"/>
    <property type="project" value="InterPro"/>
</dbReference>
<dbReference type="CDD" id="cd00342">
    <property type="entry name" value="gram_neg_porins"/>
    <property type="match status" value="1"/>
</dbReference>
<dbReference type="PANTHER" id="PTHR34501">
    <property type="entry name" value="PROTEIN YDDL-RELATED"/>
    <property type="match status" value="1"/>
</dbReference>
<organism evidence="13 14">
    <name type="scientific">Paraburkholderia xenovorans (strain LB400)</name>
    <dbReference type="NCBI Taxonomy" id="266265"/>
    <lineage>
        <taxon>Bacteria</taxon>
        <taxon>Pseudomonadati</taxon>
        <taxon>Pseudomonadota</taxon>
        <taxon>Betaproteobacteria</taxon>
        <taxon>Burkholderiales</taxon>
        <taxon>Burkholderiaceae</taxon>
        <taxon>Paraburkholderia</taxon>
    </lineage>
</organism>
<evidence type="ECO:0000256" key="8">
    <source>
        <dbReference type="ARBA" id="ARBA00023114"/>
    </source>
</evidence>
<evidence type="ECO:0000256" key="10">
    <source>
        <dbReference type="ARBA" id="ARBA00023237"/>
    </source>
</evidence>
<feature type="domain" description="Porin" evidence="12">
    <location>
        <begin position="14"/>
        <end position="341"/>
    </location>
</feature>
<dbReference type="InterPro" id="IPR002299">
    <property type="entry name" value="Porin_Neis"/>
</dbReference>
<evidence type="ECO:0000259" key="12">
    <source>
        <dbReference type="Pfam" id="PF13609"/>
    </source>
</evidence>
<keyword evidence="7" id="KW-0406">Ion transport</keyword>
<evidence type="ECO:0000256" key="1">
    <source>
        <dbReference type="ARBA" id="ARBA00004571"/>
    </source>
</evidence>
<dbReference type="EMBL" id="CP000270">
    <property type="protein sequence ID" value="ABE31483.1"/>
    <property type="molecule type" value="Genomic_DNA"/>
</dbReference>
<evidence type="ECO:0000256" key="7">
    <source>
        <dbReference type="ARBA" id="ARBA00023065"/>
    </source>
</evidence>
<dbReference type="PATRIC" id="fig|266265.5.peg.3095"/>